<evidence type="ECO:0000256" key="1">
    <source>
        <dbReference type="SAM" id="MobiDB-lite"/>
    </source>
</evidence>
<dbReference type="InterPro" id="IPR033889">
    <property type="entry name" value="LanC"/>
</dbReference>
<gene>
    <name evidence="2" type="ORF">F0U60_06245</name>
</gene>
<dbReference type="Proteomes" id="UP001611383">
    <property type="component" value="Chromosome"/>
</dbReference>
<keyword evidence="3" id="KW-1185">Reference proteome</keyword>
<evidence type="ECO:0000313" key="2">
    <source>
        <dbReference type="EMBL" id="WNG43739.1"/>
    </source>
</evidence>
<organism evidence="2 3">
    <name type="scientific">Archangium minus</name>
    <dbReference type="NCBI Taxonomy" id="83450"/>
    <lineage>
        <taxon>Bacteria</taxon>
        <taxon>Pseudomonadati</taxon>
        <taxon>Myxococcota</taxon>
        <taxon>Myxococcia</taxon>
        <taxon>Myxococcales</taxon>
        <taxon>Cystobacterineae</taxon>
        <taxon>Archangiaceae</taxon>
        <taxon>Archangium</taxon>
    </lineage>
</organism>
<accession>A0ABY9WJ04</accession>
<dbReference type="PRINTS" id="PR01950">
    <property type="entry name" value="LANCSUPER"/>
</dbReference>
<name>A0ABY9WJ04_9BACT</name>
<proteinExistence type="predicted"/>
<evidence type="ECO:0000313" key="3">
    <source>
        <dbReference type="Proteomes" id="UP001611383"/>
    </source>
</evidence>
<dbReference type="SUPFAM" id="SSF158745">
    <property type="entry name" value="LanC-like"/>
    <property type="match status" value="1"/>
</dbReference>
<dbReference type="Gene3D" id="1.50.10.20">
    <property type="match status" value="1"/>
</dbReference>
<reference evidence="2 3" key="1">
    <citation type="submission" date="2019-08" db="EMBL/GenBank/DDBJ databases">
        <title>Archangium and Cystobacter genomes.</title>
        <authorList>
            <person name="Chen I.-C.K."/>
            <person name="Wielgoss S."/>
        </authorList>
    </citation>
    <scope>NUCLEOTIDE SEQUENCE [LARGE SCALE GENOMIC DNA]</scope>
    <source>
        <strain evidence="2 3">Cbm 6</strain>
    </source>
</reference>
<dbReference type="EMBL" id="CP043494">
    <property type="protein sequence ID" value="WNG43739.1"/>
    <property type="molecule type" value="Genomic_DNA"/>
</dbReference>
<dbReference type="Pfam" id="PF05147">
    <property type="entry name" value="LANC_like"/>
    <property type="match status" value="1"/>
</dbReference>
<feature type="region of interest" description="Disordered" evidence="1">
    <location>
        <begin position="1"/>
        <end position="29"/>
    </location>
</feature>
<sequence length="576" mass="61687">MGVDLRPGDRLLDGKGLPAPSDEDTRPHPVGFQHTHEGLLTCLTPRRSGRCRCRRGWSSRAACRDRERTPGWRECGPSHGSGSASWAACCQSCSWRRLPCQGRTSPPGRAACESCSSSQWTHKPIYSRFPFPRGPSLKQAVGVKDLRDDDPRRTVAWRPLLEGAEHEAALRAVRDIVEDLPRFLVSGPLASSLARGQPGVAVLLTCLSRVSGDSSHGARAEALLDEATEALATQVLGPDLFDGFPGIAWALQHVRGTPEDPDEDPLSDIDAALADYLQTRPWPHRYDLVSGLVGLGVYALERLPRPGARQCLERVVARLGELAERTDAGLRWKTPADKVEVMAREAHPHGCYNLGVAHGISGVLAVLAGAASAGVEAGTASALLRGGWDWMMAQRAPDSAAARFPTRLGVDGTPSGGSDRPAWCYGAPGMALVLHRVARAVGDVAWEREALALCREAAGRRGQTERVRDAALCHGATGLGHLYNRLFQETGEGLFADAAVHWFRHALSLRRPGVGIGGFQTLEFFPDGTQGWTDAPGLLVGAAGITLALLAATSAVEPAWDRLLLMSLPPTASRPS</sequence>
<feature type="compositionally biased region" description="Basic and acidic residues" evidence="1">
    <location>
        <begin position="1"/>
        <end position="13"/>
    </location>
</feature>
<dbReference type="PRINTS" id="PR01955">
    <property type="entry name" value="LANCFRANKIA"/>
</dbReference>
<protein>
    <submittedName>
        <fullName evidence="2">Lanthionine synthetase C family protein</fullName>
    </submittedName>
</protein>
<dbReference type="InterPro" id="IPR007822">
    <property type="entry name" value="LANC-like"/>
</dbReference>
<dbReference type="SMART" id="SM01260">
    <property type="entry name" value="LANC_like"/>
    <property type="match status" value="1"/>
</dbReference>
<dbReference type="CDD" id="cd04793">
    <property type="entry name" value="LanC"/>
    <property type="match status" value="1"/>
</dbReference>